<name>A0ABQ4W9T9_9PSED</name>
<dbReference type="EMBL" id="BQKM01000028">
    <property type="protein sequence ID" value="GJN56226.1"/>
    <property type="molecule type" value="Genomic_DNA"/>
</dbReference>
<comment type="caution">
    <text evidence="1">The sequence shown here is derived from an EMBL/GenBank/DDBJ whole genome shotgun (WGS) entry which is preliminary data.</text>
</comment>
<evidence type="ECO:0000313" key="1">
    <source>
        <dbReference type="EMBL" id="GJN56226.1"/>
    </source>
</evidence>
<gene>
    <name evidence="1" type="ORF">TUM20286_59780</name>
</gene>
<protein>
    <submittedName>
        <fullName evidence="1">Uncharacterized protein</fullName>
    </submittedName>
</protein>
<proteinExistence type="predicted"/>
<accession>A0ABQ4W9T9</accession>
<reference evidence="1 2" key="1">
    <citation type="submission" date="2021-12" db="EMBL/GenBank/DDBJ databases">
        <title>Characterization of novel class B3 metallo-beta-lactamase from novel Pseudomonas species.</title>
        <authorList>
            <person name="Yamada K."/>
            <person name="Aoki K."/>
            <person name="Ishii Y."/>
        </authorList>
    </citation>
    <scope>NUCLEOTIDE SEQUENCE [LARGE SCALE GENOMIC DNA]</scope>
    <source>
        <strain evidence="1 2">TUM20286</strain>
    </source>
</reference>
<organism evidence="1 2">
    <name type="scientific">Pseudomonas tohonis</name>
    <dbReference type="NCBI Taxonomy" id="2725477"/>
    <lineage>
        <taxon>Bacteria</taxon>
        <taxon>Pseudomonadati</taxon>
        <taxon>Pseudomonadota</taxon>
        <taxon>Gammaproteobacteria</taxon>
        <taxon>Pseudomonadales</taxon>
        <taxon>Pseudomonadaceae</taxon>
        <taxon>Pseudomonas</taxon>
    </lineage>
</organism>
<keyword evidence="2" id="KW-1185">Reference proteome</keyword>
<evidence type="ECO:0000313" key="2">
    <source>
        <dbReference type="Proteomes" id="UP001054892"/>
    </source>
</evidence>
<sequence length="59" mass="6591">MFFAEKGRYLRLLYKERNPLLGGGLSVVISQLTVYTQRPTARGPEARILEVGTPLVRGT</sequence>
<dbReference type="Proteomes" id="UP001054892">
    <property type="component" value="Unassembled WGS sequence"/>
</dbReference>